<evidence type="ECO:0000256" key="1">
    <source>
        <dbReference type="ARBA" id="ARBA00022490"/>
    </source>
</evidence>
<accession>A0A0V0QBV4</accession>
<dbReference type="SUPFAM" id="SSF55729">
    <property type="entry name" value="Acyl-CoA N-acyltransferases (Nat)"/>
    <property type="match status" value="1"/>
</dbReference>
<dbReference type="InterPro" id="IPR016181">
    <property type="entry name" value="Acyl_CoA_acyltransferase"/>
</dbReference>
<evidence type="ECO:0000313" key="5">
    <source>
        <dbReference type="Proteomes" id="UP000054937"/>
    </source>
</evidence>
<dbReference type="OrthoDB" id="2122564at2759"/>
<dbReference type="GO" id="GO:0030163">
    <property type="term" value="P:protein catabolic process"/>
    <property type="evidence" value="ECO:0007669"/>
    <property type="project" value="InterPro"/>
</dbReference>
<dbReference type="InParanoid" id="A0A0V0QBV4"/>
<dbReference type="PANTHER" id="PTHR30098">
    <property type="entry name" value="LEUCYL/PHENYLALANYL-TRNA--PROTEIN TRANSFERASE"/>
    <property type="match status" value="1"/>
</dbReference>
<dbReference type="AlphaFoldDB" id="A0A0V0QBV4"/>
<dbReference type="InterPro" id="IPR004616">
    <property type="entry name" value="Leu/Phe-tRNA_Trfase"/>
</dbReference>
<evidence type="ECO:0000313" key="4">
    <source>
        <dbReference type="EMBL" id="KRW99615.1"/>
    </source>
</evidence>
<dbReference type="Proteomes" id="UP000054937">
    <property type="component" value="Unassembled WGS sequence"/>
</dbReference>
<sequence>MSQFGSFLKDNGIPTDGFETNFASLLANNGWFMFASGWGGFMPKMHQERCVLLFNNWSADVQFEKMAQMKENKALVKKVKKYLYNEKGEQFILSLNTNFQEAMDKTNEFQKIKNGCTWVEPRLIDILMDIAQNPYVIDKTVIQGMSWELRLKSNNQLISADIGYSVGGIYTSMTGFSDRKYSSIGTIHLLAQGQALKNLGFNMWDFGMEMKYKKELGSQIFKRTDFLLRQKIAKMIKVKLLNEESKKLNFEPVNIMQSEICGLQKLKLSYFKTEQLAKNKFKYQKDIKQQFKEIENISVDNWEQQQLQKWLDLRFNKDQNKKLYDFSQVDNLNRLQNPEEFIKVLKSKSLCKRVQKIFNAIKQKQNKNNNKNNKDQ</sequence>
<evidence type="ECO:0000256" key="2">
    <source>
        <dbReference type="ARBA" id="ARBA00022679"/>
    </source>
</evidence>
<dbReference type="Gene3D" id="3.40.630.70">
    <property type="entry name" value="Leucyl/phenylalanyl-tRNA-protein transferase, C-terminal domain"/>
    <property type="match status" value="1"/>
</dbReference>
<dbReference type="Pfam" id="PF03588">
    <property type="entry name" value="Leu_Phe_trans"/>
    <property type="match status" value="1"/>
</dbReference>
<proteinExistence type="predicted"/>
<comment type="caution">
    <text evidence="4">The sequence shown here is derived from an EMBL/GenBank/DDBJ whole genome shotgun (WGS) entry which is preliminary data.</text>
</comment>
<keyword evidence="5" id="KW-1185">Reference proteome</keyword>
<dbReference type="InterPro" id="IPR042203">
    <property type="entry name" value="Leu/Phe-tRNA_Trfase_C"/>
</dbReference>
<dbReference type="GO" id="GO:0008914">
    <property type="term" value="F:leucyl-tRNA--protein transferase activity"/>
    <property type="evidence" value="ECO:0007669"/>
    <property type="project" value="InterPro"/>
</dbReference>
<keyword evidence="2 4" id="KW-0808">Transferase</keyword>
<dbReference type="GO" id="GO:0005737">
    <property type="term" value="C:cytoplasm"/>
    <property type="evidence" value="ECO:0007669"/>
    <property type="project" value="TreeGrafter"/>
</dbReference>
<keyword evidence="1" id="KW-0963">Cytoplasm</keyword>
<name>A0A0V0QBV4_PSEPJ</name>
<gene>
    <name evidence="4" type="ORF">PPERSA_03416</name>
</gene>
<dbReference type="EMBL" id="LDAU01000205">
    <property type="protein sequence ID" value="KRW99615.1"/>
    <property type="molecule type" value="Genomic_DNA"/>
</dbReference>
<evidence type="ECO:0000256" key="3">
    <source>
        <dbReference type="ARBA" id="ARBA00023315"/>
    </source>
</evidence>
<protein>
    <submittedName>
        <fullName evidence="4">Acyl-CoA N-acyltransferase</fullName>
    </submittedName>
</protein>
<dbReference type="PANTHER" id="PTHR30098:SF2">
    <property type="entry name" value="LEUCYL_PHENYLALANYL-TRNA--PROTEIN TRANSFERASE"/>
    <property type="match status" value="1"/>
</dbReference>
<reference evidence="4 5" key="1">
    <citation type="journal article" date="2015" name="Sci. Rep.">
        <title>Genome of the facultative scuticociliatosis pathogen Pseudocohnilembus persalinus provides insight into its virulence through horizontal gene transfer.</title>
        <authorList>
            <person name="Xiong J."/>
            <person name="Wang G."/>
            <person name="Cheng J."/>
            <person name="Tian M."/>
            <person name="Pan X."/>
            <person name="Warren A."/>
            <person name="Jiang C."/>
            <person name="Yuan D."/>
            <person name="Miao W."/>
        </authorList>
    </citation>
    <scope>NUCLEOTIDE SEQUENCE [LARGE SCALE GENOMIC DNA]</scope>
    <source>
        <strain evidence="4">36N120E</strain>
    </source>
</reference>
<organism evidence="4 5">
    <name type="scientific">Pseudocohnilembus persalinus</name>
    <name type="common">Ciliate</name>
    <dbReference type="NCBI Taxonomy" id="266149"/>
    <lineage>
        <taxon>Eukaryota</taxon>
        <taxon>Sar</taxon>
        <taxon>Alveolata</taxon>
        <taxon>Ciliophora</taxon>
        <taxon>Intramacronucleata</taxon>
        <taxon>Oligohymenophorea</taxon>
        <taxon>Scuticociliatia</taxon>
        <taxon>Philasterida</taxon>
        <taxon>Pseudocohnilembidae</taxon>
        <taxon>Pseudocohnilembus</taxon>
    </lineage>
</organism>
<keyword evidence="3 4" id="KW-0012">Acyltransferase</keyword>